<reference evidence="2 3" key="1">
    <citation type="submission" date="2019-03" db="EMBL/GenBank/DDBJ databases">
        <title>Genomic Encyclopedia of Type Strains, Phase IV (KMG-IV): sequencing the most valuable type-strain genomes for metagenomic binning, comparative biology and taxonomic classification.</title>
        <authorList>
            <person name="Goeker M."/>
        </authorList>
    </citation>
    <scope>NUCLEOTIDE SEQUENCE [LARGE SCALE GENOMIC DNA]</scope>
    <source>
        <strain evidence="2 3">DSM 100013</strain>
    </source>
</reference>
<keyword evidence="1" id="KW-1133">Transmembrane helix</keyword>
<feature type="transmembrane region" description="Helical" evidence="1">
    <location>
        <begin position="121"/>
        <end position="143"/>
    </location>
</feature>
<protein>
    <submittedName>
        <fullName evidence="2">Uncharacterized protein</fullName>
    </submittedName>
</protein>
<name>A0A4R2TLX5_9FIRM</name>
<keyword evidence="1" id="KW-0472">Membrane</keyword>
<comment type="caution">
    <text evidence="2">The sequence shown here is derived from an EMBL/GenBank/DDBJ whole genome shotgun (WGS) entry which is preliminary data.</text>
</comment>
<feature type="transmembrane region" description="Helical" evidence="1">
    <location>
        <begin position="164"/>
        <end position="186"/>
    </location>
</feature>
<keyword evidence="1" id="KW-0812">Transmembrane</keyword>
<dbReference type="AlphaFoldDB" id="A0A4R2TLX5"/>
<gene>
    <name evidence="2" type="ORF">EDD79_10434</name>
</gene>
<keyword evidence="3" id="KW-1185">Reference proteome</keyword>
<accession>A0A4R2TLX5</accession>
<feature type="transmembrane region" description="Helical" evidence="1">
    <location>
        <begin position="93"/>
        <end position="115"/>
    </location>
</feature>
<feature type="transmembrane region" description="Helical" evidence="1">
    <location>
        <begin position="21"/>
        <end position="45"/>
    </location>
</feature>
<dbReference type="OrthoDB" id="1701429at2"/>
<feature type="transmembrane region" description="Helical" evidence="1">
    <location>
        <begin position="51"/>
        <end position="72"/>
    </location>
</feature>
<proteinExistence type="predicted"/>
<evidence type="ECO:0000313" key="2">
    <source>
        <dbReference type="EMBL" id="TCP98348.1"/>
    </source>
</evidence>
<dbReference type="Proteomes" id="UP000295504">
    <property type="component" value="Unassembled WGS sequence"/>
</dbReference>
<evidence type="ECO:0000256" key="1">
    <source>
        <dbReference type="SAM" id="Phobius"/>
    </source>
</evidence>
<sequence>MDILTDILYTNKKIIKNSFKGLIDNWPIIFTGLFYSFATLLLYMVAPAFGILGGLLSVIVTSALISNYLYLLNRIVKNNRFSFHDFKDGFSIYLRKIWTIFFFGYVASLGLRYFILPILPIGIYPIISLLTVIVLNALPESIYQKYYDPWETITYAVEFIKENVIEWVVPNIILIGVMYITTGNLLTNIFNYYISIFTIFTSPSGIVFYLIGQLWFSYMMIYRGFLFELLSTSTRRKRLFMREF</sequence>
<feature type="transmembrane region" description="Helical" evidence="1">
    <location>
        <begin position="192"/>
        <end position="216"/>
    </location>
</feature>
<dbReference type="EMBL" id="SLYC01000043">
    <property type="protein sequence ID" value="TCP98348.1"/>
    <property type="molecule type" value="Genomic_DNA"/>
</dbReference>
<dbReference type="RefSeq" id="WP_132849419.1">
    <property type="nucleotide sequence ID" value="NZ_CP058648.1"/>
</dbReference>
<evidence type="ECO:0000313" key="3">
    <source>
        <dbReference type="Proteomes" id="UP000295504"/>
    </source>
</evidence>
<organism evidence="2 3">
    <name type="scientific">Serpentinicella alkaliphila</name>
    <dbReference type="NCBI Taxonomy" id="1734049"/>
    <lineage>
        <taxon>Bacteria</taxon>
        <taxon>Bacillati</taxon>
        <taxon>Bacillota</taxon>
        <taxon>Clostridia</taxon>
        <taxon>Peptostreptococcales</taxon>
        <taxon>Natronincolaceae</taxon>
        <taxon>Serpentinicella</taxon>
    </lineage>
</organism>